<dbReference type="PROSITE" id="PS00122">
    <property type="entry name" value="CARBOXYLESTERASE_B_1"/>
    <property type="match status" value="1"/>
</dbReference>
<feature type="region of interest" description="Disordered" evidence="3">
    <location>
        <begin position="383"/>
        <end position="481"/>
    </location>
</feature>
<evidence type="ECO:0000313" key="5">
    <source>
        <dbReference type="EMBL" id="CAJ2512328.1"/>
    </source>
</evidence>
<reference evidence="5" key="1">
    <citation type="submission" date="2023-10" db="EMBL/GenBank/DDBJ databases">
        <authorList>
            <person name="Hackl T."/>
        </authorList>
    </citation>
    <scope>NUCLEOTIDE SEQUENCE</scope>
</reference>
<organism evidence="5 6">
    <name type="scientific">Anthostomella pinea</name>
    <dbReference type="NCBI Taxonomy" id="933095"/>
    <lineage>
        <taxon>Eukaryota</taxon>
        <taxon>Fungi</taxon>
        <taxon>Dikarya</taxon>
        <taxon>Ascomycota</taxon>
        <taxon>Pezizomycotina</taxon>
        <taxon>Sordariomycetes</taxon>
        <taxon>Xylariomycetidae</taxon>
        <taxon>Xylariales</taxon>
        <taxon>Xylariaceae</taxon>
        <taxon>Anthostomella</taxon>
    </lineage>
</organism>
<accession>A0AAI8VXM5</accession>
<dbReference type="Proteomes" id="UP001295740">
    <property type="component" value="Unassembled WGS sequence"/>
</dbReference>
<dbReference type="Pfam" id="PF00135">
    <property type="entry name" value="COesterase"/>
    <property type="match status" value="1"/>
</dbReference>
<sequence length="1391" mass="155321">MSWMDSWSRPGKSQATPAPYYLLPGGESTPYCRSCGRVVSSRKVNNSAEAATKNDKDKDNVVTATAKYCSARCRHSKPRKLDRDIEAAFVRLLCGEEVEVERAGAGEKGGGGDGDRDGGIGGELAKGNQPEEHTTRNAKTKPKTNPKVKVVNNKKKAVKGDPRILVSCDEVETAVFGPRNSDPEKTFGRKKNRASRVLPTSSENENENETSNGRRQEGEGGVGDEEDTVAIHSGDGSLGDFDVDEEEVAARPDIIDGDVLARLSIRSGTRVRPPQTVSEVNGSVGGEKGRAERIEETEEMARRRAEGQRWARQREMVRFLSNLCLVNKRFNEILSTHFYRELWFSGRNRDFLLDSEKFDLLLGNYRLKYVRNLVFCVHEDLPRGQRNGRERNTPDADPGTEDNANPGVEDNAEPGTEDDAEPGTEDDAELGTDNHGEPGTDNTGQNASNGDDDNNDDNNDDNKDDNNDGNNDDSDDEGEYPCTLASSNPRCLYNHKYEDAHFICLAPQLENFSWEGFSLFSDTVWALYRNCSELRAFELRSNQVDSRTGHHLNEERQPIRGPIWEQPVNVLFEVPTLPPFRNLRTLHIMQIWSYDFNFWREVIVEILVNSPNLTSLSLSIAHRARWWAMGPDHHQLSPEHHPAFFLRELCRLYSKEGGKPIRLRKLDLGHFMFILRSATRDHQLRPMIPDEYSNGGHLDLLVDSSQLQELKVDLVGATRFTEYPAEDLRTRWWPTAPGHLPALRKLTVQAPTFWFVQWATYCRHHGSPLDSMGMIEYDDYLDRYASVYADGSHDEAEWHELLCCEPRALLFHTDSENRGVCERLAACRSIKELAFHSVKARVNIRSLVAAMPQLESLWVMWPRAFRALTAQQQRIAHEQLVRDLASLGTALNSLASPISAAAAYGAPISTTVDLGYTIYDGTALAAGVNQYLGMRYAAAPLDDLRWRAPADPAVDRTPQDAAAFGPIFWLYIQGGGYAHNSNANYNGTEVVVASNHSVILVNFNYRVGAFGFLASEHIQRDGDLNVGLLDQRKAMQWVQQYIHLFGGNPDHVVIHGASAGAGSVSYHLTAYNGRDDHLFVGAVPESTFWPIHRTVPELEYQFDRFVANVSCSAASDVMQCLRSKNTTVLQSSDVASPYPGRVNNSLWYFTPCIDGNFSTDLLYNLFEAGKVVKVPTMVGDDTNEGSVFATDVATSEEFLEFMKDNYPRLTSSEIQRINATYPLMTPLPEHNAWFPSASAAYGESTFTCPGNQIAASMAKYLSPDQVWNYRYNVEDYSDAAAGVGTRHTAETPAIFGPPNGGCDDCSYDTYNAPIVPVVMDYWMSFVKTLSPNADRDPVAPYWQPWGAQGGNGTGTGRRLKFELNDTAMETVPLQQVHRCDLWRSLASTMEQ</sequence>
<evidence type="ECO:0000313" key="6">
    <source>
        <dbReference type="Proteomes" id="UP001295740"/>
    </source>
</evidence>
<keyword evidence="6" id="KW-1185">Reference proteome</keyword>
<evidence type="ECO:0000259" key="4">
    <source>
        <dbReference type="Pfam" id="PF00135"/>
    </source>
</evidence>
<protein>
    <submittedName>
        <fullName evidence="5">Uu.00g053430.m01.CDS01</fullName>
    </submittedName>
</protein>
<feature type="region of interest" description="Disordered" evidence="3">
    <location>
        <begin position="175"/>
        <end position="241"/>
    </location>
</feature>
<dbReference type="InterPro" id="IPR019826">
    <property type="entry name" value="Carboxylesterase_B_AS"/>
</dbReference>
<dbReference type="PANTHER" id="PTHR43918:SF4">
    <property type="entry name" value="CARBOXYLIC ESTER HYDROLASE"/>
    <property type="match status" value="1"/>
</dbReference>
<feature type="compositionally biased region" description="Acidic residues" evidence="3">
    <location>
        <begin position="470"/>
        <end position="479"/>
    </location>
</feature>
<name>A0AAI8VXM5_9PEZI</name>
<evidence type="ECO:0000256" key="3">
    <source>
        <dbReference type="SAM" id="MobiDB-lite"/>
    </source>
</evidence>
<feature type="compositionally biased region" description="Acidic residues" evidence="3">
    <location>
        <begin position="410"/>
        <end position="430"/>
    </location>
</feature>
<feature type="region of interest" description="Disordered" evidence="3">
    <location>
        <begin position="104"/>
        <end position="156"/>
    </location>
</feature>
<feature type="compositionally biased region" description="Basic and acidic residues" evidence="3">
    <location>
        <begin position="383"/>
        <end position="394"/>
    </location>
</feature>
<dbReference type="PANTHER" id="PTHR43918">
    <property type="entry name" value="ACETYLCHOLINESTERASE"/>
    <property type="match status" value="1"/>
</dbReference>
<feature type="domain" description="Carboxylesterase type B" evidence="4">
    <location>
        <begin position="970"/>
        <end position="1348"/>
    </location>
</feature>
<dbReference type="InterPro" id="IPR002018">
    <property type="entry name" value="CarbesteraseB"/>
</dbReference>
<dbReference type="EMBL" id="CAUWAG010000019">
    <property type="protein sequence ID" value="CAJ2512328.1"/>
    <property type="molecule type" value="Genomic_DNA"/>
</dbReference>
<feature type="compositionally biased region" description="Basic residues" evidence="3">
    <location>
        <begin position="136"/>
        <end position="156"/>
    </location>
</feature>
<evidence type="ECO:0000256" key="2">
    <source>
        <dbReference type="ARBA" id="ARBA00022801"/>
    </source>
</evidence>
<dbReference type="Gene3D" id="3.40.50.1820">
    <property type="entry name" value="alpha/beta hydrolase"/>
    <property type="match status" value="1"/>
</dbReference>
<proteinExistence type="inferred from homology"/>
<gene>
    <name evidence="5" type="ORF">KHLLAP_LOCUS12796</name>
</gene>
<dbReference type="GO" id="GO:0052689">
    <property type="term" value="F:carboxylic ester hydrolase activity"/>
    <property type="evidence" value="ECO:0007669"/>
    <property type="project" value="TreeGrafter"/>
</dbReference>
<dbReference type="SUPFAM" id="SSF53474">
    <property type="entry name" value="alpha/beta-Hydrolases"/>
    <property type="match status" value="1"/>
</dbReference>
<dbReference type="InterPro" id="IPR050654">
    <property type="entry name" value="AChE-related_enzymes"/>
</dbReference>
<comment type="caution">
    <text evidence="5">The sequence shown here is derived from an EMBL/GenBank/DDBJ whole genome shotgun (WGS) entry which is preliminary data.</text>
</comment>
<keyword evidence="2" id="KW-0378">Hydrolase</keyword>
<evidence type="ECO:0000256" key="1">
    <source>
        <dbReference type="ARBA" id="ARBA00005964"/>
    </source>
</evidence>
<feature type="compositionally biased region" description="Acidic residues" evidence="3">
    <location>
        <begin position="450"/>
        <end position="459"/>
    </location>
</feature>
<dbReference type="SUPFAM" id="SSF52047">
    <property type="entry name" value="RNI-like"/>
    <property type="match status" value="1"/>
</dbReference>
<dbReference type="InterPro" id="IPR029058">
    <property type="entry name" value="AB_hydrolase_fold"/>
</dbReference>
<comment type="similarity">
    <text evidence="1">Belongs to the type-B carboxylesterase/lipase family.</text>
</comment>